<keyword evidence="3 8" id="KW-0812">Transmembrane</keyword>
<dbReference type="InterPro" id="IPR039421">
    <property type="entry name" value="Type_1_exporter"/>
</dbReference>
<dbReference type="InterPro" id="IPR036640">
    <property type="entry name" value="ABC1_TM_sf"/>
</dbReference>
<evidence type="ECO:0000256" key="3">
    <source>
        <dbReference type="ARBA" id="ARBA00022692"/>
    </source>
</evidence>
<organism evidence="10 11">
    <name type="scientific">Symbiodinium pilosum</name>
    <name type="common">Dinoflagellate</name>
    <dbReference type="NCBI Taxonomy" id="2952"/>
    <lineage>
        <taxon>Eukaryota</taxon>
        <taxon>Sar</taxon>
        <taxon>Alveolata</taxon>
        <taxon>Dinophyceae</taxon>
        <taxon>Suessiales</taxon>
        <taxon>Symbiodiniaceae</taxon>
        <taxon>Symbiodinium</taxon>
    </lineage>
</organism>
<dbReference type="AlphaFoldDB" id="A0A812MKS1"/>
<accession>A0A812MKS1</accession>
<evidence type="ECO:0000259" key="9">
    <source>
        <dbReference type="PROSITE" id="PS50929"/>
    </source>
</evidence>
<dbReference type="PANTHER" id="PTHR43394">
    <property type="entry name" value="ATP-DEPENDENT PERMEASE MDL1, MITOCHONDRIAL"/>
    <property type="match status" value="1"/>
</dbReference>
<evidence type="ECO:0000256" key="7">
    <source>
        <dbReference type="ARBA" id="ARBA00023180"/>
    </source>
</evidence>
<keyword evidence="6 8" id="KW-0472">Membrane</keyword>
<comment type="caution">
    <text evidence="10">The sequence shown here is derived from an EMBL/GenBank/DDBJ whole genome shotgun (WGS) entry which is preliminary data.</text>
</comment>
<dbReference type="InterPro" id="IPR011527">
    <property type="entry name" value="ABC1_TM_dom"/>
</dbReference>
<comment type="subcellular location">
    <subcellularLocation>
        <location evidence="1">Membrane</location>
        <topology evidence="1">Multi-pass membrane protein</topology>
    </subcellularLocation>
</comment>
<evidence type="ECO:0000313" key="10">
    <source>
        <dbReference type="EMBL" id="CAE7260922.1"/>
    </source>
</evidence>
<keyword evidence="4" id="KW-0677">Repeat</keyword>
<keyword evidence="11" id="KW-1185">Reference proteome</keyword>
<dbReference type="OrthoDB" id="4865934at2759"/>
<evidence type="ECO:0000256" key="6">
    <source>
        <dbReference type="ARBA" id="ARBA00023136"/>
    </source>
</evidence>
<evidence type="ECO:0000256" key="2">
    <source>
        <dbReference type="ARBA" id="ARBA00022448"/>
    </source>
</evidence>
<proteinExistence type="predicted"/>
<feature type="transmembrane region" description="Helical" evidence="8">
    <location>
        <begin position="203"/>
        <end position="221"/>
    </location>
</feature>
<dbReference type="Proteomes" id="UP000649617">
    <property type="component" value="Unassembled WGS sequence"/>
</dbReference>
<dbReference type="EMBL" id="CAJNIZ010007757">
    <property type="protein sequence ID" value="CAE7260922.1"/>
    <property type="molecule type" value="Genomic_DNA"/>
</dbReference>
<gene>
    <name evidence="10" type="primary">ABCB1</name>
    <name evidence="10" type="ORF">SPIL2461_LOCUS5465</name>
</gene>
<evidence type="ECO:0000256" key="1">
    <source>
        <dbReference type="ARBA" id="ARBA00004141"/>
    </source>
</evidence>
<keyword evidence="7" id="KW-0325">Glycoprotein</keyword>
<evidence type="ECO:0000256" key="8">
    <source>
        <dbReference type="SAM" id="Phobius"/>
    </source>
</evidence>
<feature type="non-terminal residue" evidence="10">
    <location>
        <position position="1"/>
    </location>
</feature>
<dbReference type="Pfam" id="PF00664">
    <property type="entry name" value="ABC_membrane"/>
    <property type="match status" value="1"/>
</dbReference>
<feature type="domain" description="ABC transmembrane type-1" evidence="9">
    <location>
        <begin position="1"/>
        <end position="147"/>
    </location>
</feature>
<evidence type="ECO:0000256" key="4">
    <source>
        <dbReference type="ARBA" id="ARBA00022737"/>
    </source>
</evidence>
<dbReference type="SUPFAM" id="SSF90123">
    <property type="entry name" value="ABC transporter transmembrane region"/>
    <property type="match status" value="1"/>
</dbReference>
<dbReference type="PANTHER" id="PTHR43394:SF16">
    <property type="entry name" value="ABC TRANSPORTER B FAMILY MEMBER 4-LIKE ISOFORM X1"/>
    <property type="match status" value="1"/>
</dbReference>
<keyword evidence="5 8" id="KW-1133">Transmembrane helix</keyword>
<protein>
    <submittedName>
        <fullName evidence="10">ABCB1 protein</fullName>
    </submittedName>
</protein>
<dbReference type="GO" id="GO:0005743">
    <property type="term" value="C:mitochondrial inner membrane"/>
    <property type="evidence" value="ECO:0007669"/>
    <property type="project" value="TreeGrafter"/>
</dbReference>
<evidence type="ECO:0000313" key="11">
    <source>
        <dbReference type="Proteomes" id="UP000649617"/>
    </source>
</evidence>
<feature type="transmembrane region" description="Helical" evidence="8">
    <location>
        <begin position="124"/>
        <end position="148"/>
    </location>
</feature>
<evidence type="ECO:0000256" key="5">
    <source>
        <dbReference type="ARBA" id="ARBA00022989"/>
    </source>
</evidence>
<dbReference type="GO" id="GO:0090374">
    <property type="term" value="P:oligopeptide export from mitochondrion"/>
    <property type="evidence" value="ECO:0007669"/>
    <property type="project" value="TreeGrafter"/>
</dbReference>
<keyword evidence="2" id="KW-0813">Transport</keyword>
<dbReference type="PROSITE" id="PS50929">
    <property type="entry name" value="ABC_TM1F"/>
    <property type="match status" value="1"/>
</dbReference>
<name>A0A812MKS1_SYMPI</name>
<dbReference type="Gene3D" id="1.20.1560.10">
    <property type="entry name" value="ABC transporter type 1, transmembrane domain"/>
    <property type="match status" value="1"/>
</dbReference>
<reference evidence="10" key="1">
    <citation type="submission" date="2021-02" db="EMBL/GenBank/DDBJ databases">
        <authorList>
            <person name="Dougan E. K."/>
            <person name="Rhodes N."/>
            <person name="Thang M."/>
            <person name="Chan C."/>
        </authorList>
    </citation>
    <scope>NUCLEOTIDE SEQUENCE</scope>
</reference>
<dbReference type="GO" id="GO:0005524">
    <property type="term" value="F:ATP binding"/>
    <property type="evidence" value="ECO:0007669"/>
    <property type="project" value="InterPro"/>
</dbReference>
<dbReference type="GO" id="GO:0015421">
    <property type="term" value="F:ABC-type oligopeptide transporter activity"/>
    <property type="evidence" value="ECO:0007669"/>
    <property type="project" value="TreeGrafter"/>
</dbReference>
<feature type="transmembrane region" description="Helical" evidence="8">
    <location>
        <begin position="44"/>
        <end position="70"/>
    </location>
</feature>
<feature type="transmembrane region" description="Helical" evidence="8">
    <location>
        <begin position="160"/>
        <end position="183"/>
    </location>
</feature>
<sequence length="231" mass="24869">MCIVFGDLIDGMGAGASLPTDLSPEMAEQMNAGMAAMMNKMEELCVTMCLVGLGSFIGASLQGSCFKIFAERQALKYRSLYFDAVLHQDVGWFDQKEIAALPSEINDDLEKIQDAFGDKFGNGIMSLSAFLGGFGCAFGMGWLIALVYAKAAAVVEESGVGAGMGYTMMIVFLGYALAFWFGMTLRYNDQINPATGAEWNPGTIMSIFFCIFIGSFMIGNLDPSLKANLLT</sequence>